<dbReference type="Proteomes" id="UP000177954">
    <property type="component" value="Unassembled WGS sequence"/>
</dbReference>
<comment type="caution">
    <text evidence="3">The sequence shown here is derived from an EMBL/GenBank/DDBJ whole genome shotgun (WGS) entry which is preliminary data.</text>
</comment>
<evidence type="ECO:0000313" key="4">
    <source>
        <dbReference type="Proteomes" id="UP000177954"/>
    </source>
</evidence>
<dbReference type="InterPro" id="IPR027417">
    <property type="entry name" value="P-loop_NTPase"/>
</dbReference>
<dbReference type="SUPFAM" id="SSF52540">
    <property type="entry name" value="P-loop containing nucleoside triphosphate hydrolases"/>
    <property type="match status" value="1"/>
</dbReference>
<proteinExistence type="predicted"/>
<feature type="coiled-coil region" evidence="1">
    <location>
        <begin position="384"/>
        <end position="446"/>
    </location>
</feature>
<dbReference type="AlphaFoldDB" id="A0A1G2H2F3"/>
<dbReference type="EMBL" id="MHNZ01000017">
    <property type="protein sequence ID" value="OGZ56421.1"/>
    <property type="molecule type" value="Genomic_DNA"/>
</dbReference>
<sequence>MQLKSLTLSGFKSFGKTTIFEFSSPVTAIVGPNGSGKSNVVEAIRWVLGEQSMKSLRGKKGEDLIFNGSELSARLGRAEVKLVFDNSQRRFPLEFDDVVVARRVMRDGTNEYVLNGSVVRLKDIYGMLAVVGLGSTQHHIISQGEVDRILWASPRERQEMIEESLGLKEYHLKKREAERKLAETAANVRQVDLQRKELAPHLKYLALQSEKMRAHEDFKKELDEKVRRYISCEHATIIALEQMDREEEKPFLEKRKELEHEISVLTHEIHAAEKTYSGVHMNKEINEKLVDLDEKQKNLNRELGRVEGALLTEGNNEVGTVSPAEFLRELGDAILFVDGLMQKDSFESLKSGLKDIKVMLESLRKLCRGEKRAKEGDSGLREKKRVLGEQLREIEKKINDLREQQQEETTKRESILGELREQEHHIREYEHELESVREKLREVEFAKEKRHERRAELANFIRDMRIDGEQKTGNVFRDDAERHTLVRAIERLRIKLEEAGGIDGSVLKEFDETKNRDEFLERELEDLRKAVRSLEGLMKELDGTLKEKFVGGLRKINEQFQSYFKQMFGGGKASLYAVKPEKNEDGEEDNTAGGVEISVDVPRKRLRSLDMLSGGERALTSVALLFAMSAIHPPPFLVLDETDAALDEANSGRYGDLVDELSRKLQLVIITHNRQTMEHAGALFGVTMDSAGFSRILSLKFEEAKEYASTE</sequence>
<evidence type="ECO:0000256" key="1">
    <source>
        <dbReference type="SAM" id="Coils"/>
    </source>
</evidence>
<dbReference type="STRING" id="1802129.A3J04_04465"/>
<dbReference type="Gene3D" id="3.40.50.300">
    <property type="entry name" value="P-loop containing nucleotide triphosphate hydrolases"/>
    <property type="match status" value="2"/>
</dbReference>
<dbReference type="PANTHER" id="PTHR43977">
    <property type="entry name" value="STRUCTURAL MAINTENANCE OF CHROMOSOMES PROTEIN 3"/>
    <property type="match status" value="1"/>
</dbReference>
<protein>
    <recommendedName>
        <fullName evidence="2">RecF/RecN/SMC N-terminal domain-containing protein</fullName>
    </recommendedName>
</protein>
<accession>A0A1G2H2F3</accession>
<gene>
    <name evidence="3" type="ORF">A3J04_04465</name>
</gene>
<feature type="coiled-coil region" evidence="1">
    <location>
        <begin position="510"/>
        <end position="544"/>
    </location>
</feature>
<feature type="domain" description="RecF/RecN/SMC N-terminal" evidence="2">
    <location>
        <begin position="3"/>
        <end position="692"/>
    </location>
</feature>
<dbReference type="InterPro" id="IPR003395">
    <property type="entry name" value="RecF/RecN/SMC_N"/>
</dbReference>
<feature type="coiled-coil region" evidence="1">
    <location>
        <begin position="167"/>
        <end position="194"/>
    </location>
</feature>
<keyword evidence="1" id="KW-0175">Coiled coil</keyword>
<name>A0A1G2H2F3_9BACT</name>
<evidence type="ECO:0000313" key="3">
    <source>
        <dbReference type="EMBL" id="OGZ56421.1"/>
    </source>
</evidence>
<reference evidence="3 4" key="1">
    <citation type="journal article" date="2016" name="Nat. Commun.">
        <title>Thousands of microbial genomes shed light on interconnected biogeochemical processes in an aquifer system.</title>
        <authorList>
            <person name="Anantharaman K."/>
            <person name="Brown C.T."/>
            <person name="Hug L.A."/>
            <person name="Sharon I."/>
            <person name="Castelle C.J."/>
            <person name="Probst A.J."/>
            <person name="Thomas B.C."/>
            <person name="Singh A."/>
            <person name="Wilkins M.J."/>
            <person name="Karaoz U."/>
            <person name="Brodie E.L."/>
            <person name="Williams K.H."/>
            <person name="Hubbard S.S."/>
            <person name="Banfield J.F."/>
        </authorList>
    </citation>
    <scope>NUCLEOTIDE SEQUENCE [LARGE SCALE GENOMIC DNA]</scope>
</reference>
<feature type="coiled-coil region" evidence="1">
    <location>
        <begin position="255"/>
        <end position="309"/>
    </location>
</feature>
<evidence type="ECO:0000259" key="2">
    <source>
        <dbReference type="Pfam" id="PF02463"/>
    </source>
</evidence>
<organism evidence="3 4">
    <name type="scientific">Candidatus Ryanbacteria bacterium RIFCSPLOWO2_02_FULL_47_14</name>
    <dbReference type="NCBI Taxonomy" id="1802129"/>
    <lineage>
        <taxon>Bacteria</taxon>
        <taxon>Candidatus Ryaniibacteriota</taxon>
    </lineage>
</organism>
<dbReference type="Pfam" id="PF02463">
    <property type="entry name" value="SMC_N"/>
    <property type="match status" value="1"/>
</dbReference>